<dbReference type="Gene3D" id="2.60.120.10">
    <property type="entry name" value="Jelly Rolls"/>
    <property type="match status" value="1"/>
</dbReference>
<dbReference type="CDD" id="cd00038">
    <property type="entry name" value="CAP_ED"/>
    <property type="match status" value="1"/>
</dbReference>
<proteinExistence type="predicted"/>
<sequence>MSEESINIILQHFNELIPLNQKESKLVSEKFHYRLYRKNHYLLQEGDICRNYHFIIKGCVRMHRVDKAGKIHTLQFAAENSWITEINSFYNLESTIINIDALEQTEVLQISRDDLISLYRLAPKFDRIFRILTEINLSKLQQRHLQAISCSAEERYTSFLEAYPMLQGRISQVHIAAFLGITPEFLCRMRSRKSKSRLQES</sequence>
<dbReference type="SUPFAM" id="SSF51206">
    <property type="entry name" value="cAMP-binding domain-like"/>
    <property type="match status" value="1"/>
</dbReference>
<gene>
    <name evidence="2" type="ORF">AABD74_15115</name>
</gene>
<dbReference type="RefSeq" id="WP_406843402.1">
    <property type="nucleotide sequence ID" value="NZ_CP150845.1"/>
</dbReference>
<evidence type="ECO:0000313" key="2">
    <source>
        <dbReference type="EMBL" id="WYZ18493.1"/>
    </source>
</evidence>
<dbReference type="InterPro" id="IPR014710">
    <property type="entry name" value="RmlC-like_jellyroll"/>
</dbReference>
<dbReference type="InterPro" id="IPR018490">
    <property type="entry name" value="cNMP-bd_dom_sf"/>
</dbReference>
<dbReference type="PROSITE" id="PS50042">
    <property type="entry name" value="CNMP_BINDING_3"/>
    <property type="match status" value="1"/>
</dbReference>
<evidence type="ECO:0000259" key="1">
    <source>
        <dbReference type="PROSITE" id="PS50042"/>
    </source>
</evidence>
<name>A0ABZ2UBE8_9FLAO</name>
<protein>
    <submittedName>
        <fullName evidence="2">Crp/Fnr family transcriptional regulator</fullName>
    </submittedName>
</protein>
<dbReference type="Proteomes" id="UP001623852">
    <property type="component" value="Chromosome"/>
</dbReference>
<keyword evidence="3" id="KW-1185">Reference proteome</keyword>
<dbReference type="Pfam" id="PF00027">
    <property type="entry name" value="cNMP_binding"/>
    <property type="match status" value="1"/>
</dbReference>
<reference evidence="2 3" key="1">
    <citation type="submission" date="2024-03" db="EMBL/GenBank/DDBJ databases">
        <title>Flavobacterium soyae.</title>
        <authorList>
            <person name="Zheng W."/>
        </authorList>
    </citation>
    <scope>NUCLEOTIDE SEQUENCE [LARGE SCALE GENOMIC DNA]</scope>
    <source>
        <strain evidence="2 3">55</strain>
    </source>
</reference>
<dbReference type="SMART" id="SM00100">
    <property type="entry name" value="cNMP"/>
    <property type="match status" value="1"/>
</dbReference>
<organism evidence="2 3">
    <name type="scientific">Flavobacterium soyae</name>
    <dbReference type="NCBI Taxonomy" id="2903098"/>
    <lineage>
        <taxon>Bacteria</taxon>
        <taxon>Pseudomonadati</taxon>
        <taxon>Bacteroidota</taxon>
        <taxon>Flavobacteriia</taxon>
        <taxon>Flavobacteriales</taxon>
        <taxon>Flavobacteriaceae</taxon>
        <taxon>Flavobacterium</taxon>
    </lineage>
</organism>
<feature type="domain" description="Cyclic nucleotide-binding" evidence="1">
    <location>
        <begin position="15"/>
        <end position="118"/>
    </location>
</feature>
<accession>A0ABZ2UBE8</accession>
<dbReference type="EMBL" id="CP150845">
    <property type="protein sequence ID" value="WYZ18493.1"/>
    <property type="molecule type" value="Genomic_DNA"/>
</dbReference>
<dbReference type="InterPro" id="IPR000595">
    <property type="entry name" value="cNMP-bd_dom"/>
</dbReference>
<evidence type="ECO:0000313" key="3">
    <source>
        <dbReference type="Proteomes" id="UP001623852"/>
    </source>
</evidence>